<feature type="domain" description="RNA polymerase sigma factor 70 region 4 type 2" evidence="6">
    <location>
        <begin position="127"/>
        <end position="169"/>
    </location>
</feature>
<feature type="domain" description="RNA polymerase sigma-70 region 2" evidence="5">
    <location>
        <begin position="29"/>
        <end position="92"/>
    </location>
</feature>
<dbReference type="InterPro" id="IPR039425">
    <property type="entry name" value="RNA_pol_sigma-70-like"/>
</dbReference>
<evidence type="ECO:0000256" key="3">
    <source>
        <dbReference type="ARBA" id="ARBA00023082"/>
    </source>
</evidence>
<dbReference type="OrthoDB" id="679904at2"/>
<dbReference type="RefSeq" id="WP_090602353.1">
    <property type="nucleotide sequence ID" value="NZ_FNZR01000001.1"/>
</dbReference>
<dbReference type="Gene3D" id="1.10.10.10">
    <property type="entry name" value="Winged helix-like DNA-binding domain superfamily/Winged helix DNA-binding domain"/>
    <property type="match status" value="1"/>
</dbReference>
<proteinExistence type="inferred from homology"/>
<dbReference type="PANTHER" id="PTHR43133:SF46">
    <property type="entry name" value="RNA POLYMERASE SIGMA-70 FACTOR ECF SUBFAMILY"/>
    <property type="match status" value="1"/>
</dbReference>
<comment type="similarity">
    <text evidence="1">Belongs to the sigma-70 factor family. ECF subfamily.</text>
</comment>
<dbReference type="InterPro" id="IPR013325">
    <property type="entry name" value="RNA_pol_sigma_r2"/>
</dbReference>
<dbReference type="Proteomes" id="UP000198916">
    <property type="component" value="Unassembled WGS sequence"/>
</dbReference>
<dbReference type="NCBIfam" id="TIGR02937">
    <property type="entry name" value="sigma70-ECF"/>
    <property type="match status" value="1"/>
</dbReference>
<dbReference type="AlphaFoldDB" id="A0A1H7FMB7"/>
<evidence type="ECO:0000259" key="5">
    <source>
        <dbReference type="Pfam" id="PF04542"/>
    </source>
</evidence>
<keyword evidence="4" id="KW-0804">Transcription</keyword>
<keyword evidence="8" id="KW-1185">Reference proteome</keyword>
<dbReference type="STRING" id="332977.SAMN05421740_101401"/>
<reference evidence="8" key="1">
    <citation type="submission" date="2016-10" db="EMBL/GenBank/DDBJ databases">
        <authorList>
            <person name="Varghese N."/>
            <person name="Submissions S."/>
        </authorList>
    </citation>
    <scope>NUCLEOTIDE SEQUENCE [LARGE SCALE GENOMIC DNA]</scope>
    <source>
        <strain evidence="8">Jip14</strain>
    </source>
</reference>
<dbReference type="InterPro" id="IPR007627">
    <property type="entry name" value="RNA_pol_sigma70_r2"/>
</dbReference>
<evidence type="ECO:0000256" key="4">
    <source>
        <dbReference type="ARBA" id="ARBA00023163"/>
    </source>
</evidence>
<dbReference type="SUPFAM" id="SSF88659">
    <property type="entry name" value="Sigma3 and sigma4 domains of RNA polymerase sigma factors"/>
    <property type="match status" value="1"/>
</dbReference>
<dbReference type="GO" id="GO:0006352">
    <property type="term" value="P:DNA-templated transcription initiation"/>
    <property type="evidence" value="ECO:0007669"/>
    <property type="project" value="InterPro"/>
</dbReference>
<keyword evidence="2" id="KW-0805">Transcription regulation</keyword>
<gene>
    <name evidence="7" type="ORF">SAMN05421740_101401</name>
</gene>
<dbReference type="GO" id="GO:0003677">
    <property type="term" value="F:DNA binding"/>
    <property type="evidence" value="ECO:0007669"/>
    <property type="project" value="InterPro"/>
</dbReference>
<dbReference type="InterPro" id="IPR013324">
    <property type="entry name" value="RNA_pol_sigma_r3/r4-like"/>
</dbReference>
<dbReference type="Pfam" id="PF08281">
    <property type="entry name" value="Sigma70_r4_2"/>
    <property type="match status" value="1"/>
</dbReference>
<accession>A0A1H7FMB7</accession>
<dbReference type="EMBL" id="FNZR01000001">
    <property type="protein sequence ID" value="SEK27108.1"/>
    <property type="molecule type" value="Genomic_DNA"/>
</dbReference>
<dbReference type="InterPro" id="IPR036388">
    <property type="entry name" value="WH-like_DNA-bd_sf"/>
</dbReference>
<dbReference type="Pfam" id="PF04542">
    <property type="entry name" value="Sigma70_r2"/>
    <property type="match status" value="1"/>
</dbReference>
<evidence type="ECO:0000259" key="6">
    <source>
        <dbReference type="Pfam" id="PF08281"/>
    </source>
</evidence>
<dbReference type="GO" id="GO:0016987">
    <property type="term" value="F:sigma factor activity"/>
    <property type="evidence" value="ECO:0007669"/>
    <property type="project" value="UniProtKB-KW"/>
</dbReference>
<dbReference type="Gene3D" id="1.10.1740.10">
    <property type="match status" value="1"/>
</dbReference>
<name>A0A1H7FMB7_9SPHI</name>
<dbReference type="InterPro" id="IPR013249">
    <property type="entry name" value="RNA_pol_sigma70_r4_t2"/>
</dbReference>
<sequence length="202" mass="23456">MEVVAKNWDNKQLVEHLVEGDQLAFEFVVRQYSGDLLQRAFQWTKDQHQAADLVQDVLLDLWERHSNLQVTASLQGYLYSMLKHRFLRLVSRSNLHEQAMSHLLQRMDQLQSSILDVMAASDLQQTLSAVVDRLPENMRKIFVLRNEDYTLREIAQALGLAEQTVKSYHSELNRRIKEAILAKHPDISHSLLVLIIAKLMEN</sequence>
<keyword evidence="3" id="KW-0731">Sigma factor</keyword>
<organism evidence="7 8">
    <name type="scientific">Parapedobacter koreensis</name>
    <dbReference type="NCBI Taxonomy" id="332977"/>
    <lineage>
        <taxon>Bacteria</taxon>
        <taxon>Pseudomonadati</taxon>
        <taxon>Bacteroidota</taxon>
        <taxon>Sphingobacteriia</taxon>
        <taxon>Sphingobacteriales</taxon>
        <taxon>Sphingobacteriaceae</taxon>
        <taxon>Parapedobacter</taxon>
    </lineage>
</organism>
<dbReference type="PANTHER" id="PTHR43133">
    <property type="entry name" value="RNA POLYMERASE ECF-TYPE SIGMA FACTO"/>
    <property type="match status" value="1"/>
</dbReference>
<evidence type="ECO:0000256" key="1">
    <source>
        <dbReference type="ARBA" id="ARBA00010641"/>
    </source>
</evidence>
<evidence type="ECO:0000313" key="8">
    <source>
        <dbReference type="Proteomes" id="UP000198916"/>
    </source>
</evidence>
<evidence type="ECO:0000313" key="7">
    <source>
        <dbReference type="EMBL" id="SEK27108.1"/>
    </source>
</evidence>
<dbReference type="InterPro" id="IPR014284">
    <property type="entry name" value="RNA_pol_sigma-70_dom"/>
</dbReference>
<dbReference type="SUPFAM" id="SSF88946">
    <property type="entry name" value="Sigma2 domain of RNA polymerase sigma factors"/>
    <property type="match status" value="1"/>
</dbReference>
<evidence type="ECO:0000256" key="2">
    <source>
        <dbReference type="ARBA" id="ARBA00023015"/>
    </source>
</evidence>
<protein>
    <submittedName>
        <fullName evidence="7">RNA polymerase sigma-70 factor, ECF subfamily</fullName>
    </submittedName>
</protein>